<comment type="caution">
    <text evidence="1">The sequence shown here is derived from an EMBL/GenBank/DDBJ whole genome shotgun (WGS) entry which is preliminary data.</text>
</comment>
<name>A0A1W0WH24_HYPEX</name>
<evidence type="ECO:0000313" key="1">
    <source>
        <dbReference type="EMBL" id="OQV14506.1"/>
    </source>
</evidence>
<evidence type="ECO:0000313" key="2">
    <source>
        <dbReference type="Proteomes" id="UP000192578"/>
    </source>
</evidence>
<organism evidence="1 2">
    <name type="scientific">Hypsibius exemplaris</name>
    <name type="common">Freshwater tardigrade</name>
    <dbReference type="NCBI Taxonomy" id="2072580"/>
    <lineage>
        <taxon>Eukaryota</taxon>
        <taxon>Metazoa</taxon>
        <taxon>Ecdysozoa</taxon>
        <taxon>Tardigrada</taxon>
        <taxon>Eutardigrada</taxon>
        <taxon>Parachela</taxon>
        <taxon>Hypsibioidea</taxon>
        <taxon>Hypsibiidae</taxon>
        <taxon>Hypsibius</taxon>
    </lineage>
</organism>
<reference evidence="2" key="1">
    <citation type="submission" date="2017-01" db="EMBL/GenBank/DDBJ databases">
        <title>Comparative genomics of anhydrobiosis in the tardigrade Hypsibius dujardini.</title>
        <authorList>
            <person name="Yoshida Y."/>
            <person name="Koutsovoulos G."/>
            <person name="Laetsch D."/>
            <person name="Stevens L."/>
            <person name="Kumar S."/>
            <person name="Horikawa D."/>
            <person name="Ishino K."/>
            <person name="Komine S."/>
            <person name="Tomita M."/>
            <person name="Blaxter M."/>
            <person name="Arakawa K."/>
        </authorList>
    </citation>
    <scope>NUCLEOTIDE SEQUENCE [LARGE SCALE GENOMIC DNA]</scope>
    <source>
        <strain evidence="2">Z151</strain>
    </source>
</reference>
<dbReference type="EMBL" id="MTYJ01000104">
    <property type="protein sequence ID" value="OQV14506.1"/>
    <property type="molecule type" value="Genomic_DNA"/>
</dbReference>
<keyword evidence="2" id="KW-1185">Reference proteome</keyword>
<proteinExistence type="predicted"/>
<accession>A0A1W0WH24</accession>
<protein>
    <submittedName>
        <fullName evidence="1">Uncharacterized protein</fullName>
    </submittedName>
</protein>
<gene>
    <name evidence="1" type="ORF">BV898_11346</name>
</gene>
<dbReference type="Proteomes" id="UP000192578">
    <property type="component" value="Unassembled WGS sequence"/>
</dbReference>
<sequence>MEEGDGVEARAEGDELINCRITSVRGSSWSTPTPTLALKMTSMMAQRMKPLCSIASLPLKLRNIQRPG</sequence>
<dbReference type="AlphaFoldDB" id="A0A1W0WH24"/>